<proteinExistence type="predicted"/>
<comment type="caution">
    <text evidence="1">The sequence shown here is derived from an EMBL/GenBank/DDBJ whole genome shotgun (WGS) entry which is preliminary data.</text>
</comment>
<evidence type="ECO:0000313" key="1">
    <source>
        <dbReference type="EMBL" id="NYI88776.1"/>
    </source>
</evidence>
<evidence type="ECO:0000313" key="2">
    <source>
        <dbReference type="Proteomes" id="UP000549616"/>
    </source>
</evidence>
<name>A0A853B287_9PSEU</name>
<keyword evidence="2" id="KW-1185">Reference proteome</keyword>
<accession>A0A853B287</accession>
<protein>
    <submittedName>
        <fullName evidence="1">Uncharacterized protein</fullName>
    </submittedName>
</protein>
<dbReference type="EMBL" id="JACCFK010000001">
    <property type="protein sequence ID" value="NYI88776.1"/>
    <property type="molecule type" value="Genomic_DNA"/>
</dbReference>
<reference evidence="1 2" key="1">
    <citation type="submission" date="2020-07" db="EMBL/GenBank/DDBJ databases">
        <title>Sequencing the genomes of 1000 actinobacteria strains.</title>
        <authorList>
            <person name="Klenk H.-P."/>
        </authorList>
    </citation>
    <scope>NUCLEOTIDE SEQUENCE [LARGE SCALE GENOMIC DNA]</scope>
    <source>
        <strain evidence="1 2">DSM 104006</strain>
    </source>
</reference>
<dbReference type="Proteomes" id="UP000549616">
    <property type="component" value="Unassembled WGS sequence"/>
</dbReference>
<dbReference type="AlphaFoldDB" id="A0A853B287"/>
<gene>
    <name evidence="1" type="ORF">HNR02_002099</name>
</gene>
<sequence>MDQPVPLFNTTRTFRVWHYDVGRSELTLRTHDDPDEPVELLFEGVLSMRFDRLWFPGLAVDRAEDTVLQSPTVDIPHLCIELRSPEHSGEIVCRSLTSIGGTHPDGKVLWTITASRPRSRLAAEIPAVGPA</sequence>
<organism evidence="1 2">
    <name type="scientific">Amycolatopsis endophytica</name>
    <dbReference type="NCBI Taxonomy" id="860233"/>
    <lineage>
        <taxon>Bacteria</taxon>
        <taxon>Bacillati</taxon>
        <taxon>Actinomycetota</taxon>
        <taxon>Actinomycetes</taxon>
        <taxon>Pseudonocardiales</taxon>
        <taxon>Pseudonocardiaceae</taxon>
        <taxon>Amycolatopsis</taxon>
    </lineage>
</organism>
<dbReference type="RefSeq" id="WP_179772965.1">
    <property type="nucleotide sequence ID" value="NZ_JACCFK010000001.1"/>
</dbReference>